<evidence type="ECO:0000313" key="3">
    <source>
        <dbReference type="EMBL" id="RUQ84497.1"/>
    </source>
</evidence>
<keyword evidence="1" id="KW-0175">Coiled coil</keyword>
<dbReference type="SUPFAM" id="SSF56399">
    <property type="entry name" value="ADP-ribosylation"/>
    <property type="match status" value="1"/>
</dbReference>
<evidence type="ECO:0008006" key="5">
    <source>
        <dbReference type="Google" id="ProtNLM"/>
    </source>
</evidence>
<feature type="compositionally biased region" description="Basic and acidic residues" evidence="2">
    <location>
        <begin position="879"/>
        <end position="892"/>
    </location>
</feature>
<dbReference type="RefSeq" id="WP_127111430.1">
    <property type="nucleotide sequence ID" value="NZ_RZGR01000026.1"/>
</dbReference>
<feature type="region of interest" description="Disordered" evidence="2">
    <location>
        <begin position="878"/>
        <end position="903"/>
    </location>
</feature>
<keyword evidence="4" id="KW-1185">Reference proteome</keyword>
<accession>A0A433JI07</accession>
<protein>
    <recommendedName>
        <fullName evidence="5">NAD(+)--protein-arginine ADP-ribosyltransferase</fullName>
    </recommendedName>
</protein>
<reference evidence="3 4" key="1">
    <citation type="submission" date="2018-12" db="EMBL/GenBank/DDBJ databases">
        <title>Legionella sp,whole genome shotgun sequence.</title>
        <authorList>
            <person name="Wu H."/>
        </authorList>
    </citation>
    <scope>NUCLEOTIDE SEQUENCE [LARGE SCALE GENOMIC DNA]</scope>
    <source>
        <strain evidence="4">km714</strain>
    </source>
</reference>
<sequence length="903" mass="102837">MVTKIMGYTINKTLKKESLLKPDEFKKKATEAERVEYAWMVYNSNLSKYKPKHKDAAFSYLQEVFQTDSVKDMAALMALKHKNPDKGYVPALSELSKTPVATPSAGKISSPPKVAKSEVAAKVAEGFAQGNVIDVVDSFKQLNNKVAYLPEMGPLPKSKYTYEYEELTRRLIAGEKFDYKQDANHHILEFRNKRYDLTEIVAHANLDHLTFNQFDLNRYETYCRNDSQVKPENEDEEFPEDAYFKQQDKNNIFKDTSYAEKLALNIYTTDYYEKMNPFLRGYYDFSTKTNAEIRDVIVHSALCGFALGKAPNVEIDGAFRYEGIYSQDVLANRIKISEEGGAEVLRGFISTAEEPAHTFKDQVAITYTDLKGKYVAPLSRYPEEREFLIPPTQMTYEGHVKKDGVHYFHAKPVIDIALVDEKTKSLASKNDINTAKIQELLLQLSHLDALIKQNCSKSDYQIHRGEIASIKNWAIQEGDKLQKGVASANLSEHLANMWEKLSNLSQHAAESSLEQQLQQRAIAERQVAQYEKFNDALAVCNLRIDEFKAALQNPETNQHLISAAKKMSEAVQNQDAEGLVNIAKDLEKKLTDYAAMVYLQEAGKELEKFAPDKIQRDVILQEMQTKFKAISTREELAQQKEEIKLAAVKNDCNKSLQRIEEYETSGNKDKITSLMQQMEEKLNKANSIASVFAVKDEMEKELSPIKSEFKINELKAISNRVLAEIDQQHRIGKDKNVDVVMNNFVKEYEGKIKQAKSEDEIVQIVQTLHDTRKILEQNKPVVEQVKTIIEELPKKQTLFTFGLKEKASAIEHAMVNVPLTERGDILTSQSPEALEVRKAMATQRTIFSNKTHLNHNEVDEKKAATTFKNFKAQVSQMKQEGKASLKEEKEAEQQSIPKMISPH</sequence>
<evidence type="ECO:0000313" key="4">
    <source>
        <dbReference type="Proteomes" id="UP000288012"/>
    </source>
</evidence>
<proteinExistence type="predicted"/>
<dbReference type="PROSITE" id="PS51996">
    <property type="entry name" value="TR_MART"/>
    <property type="match status" value="1"/>
</dbReference>
<evidence type="ECO:0000256" key="2">
    <source>
        <dbReference type="SAM" id="MobiDB-lite"/>
    </source>
</evidence>
<organism evidence="3 4">
    <name type="scientific">Legionella septentrionalis</name>
    <dbReference type="NCBI Taxonomy" id="2498109"/>
    <lineage>
        <taxon>Bacteria</taxon>
        <taxon>Pseudomonadati</taxon>
        <taxon>Pseudomonadota</taxon>
        <taxon>Gammaproteobacteria</taxon>
        <taxon>Legionellales</taxon>
        <taxon>Legionellaceae</taxon>
        <taxon>Legionella</taxon>
    </lineage>
</organism>
<name>A0A433JI07_9GAMM</name>
<dbReference type="Gene3D" id="3.90.176.10">
    <property type="entry name" value="Toxin ADP-ribosyltransferase, Chain A, domain 1"/>
    <property type="match status" value="1"/>
</dbReference>
<dbReference type="EMBL" id="RZGR01000026">
    <property type="protein sequence ID" value="RUQ84497.1"/>
    <property type="molecule type" value="Genomic_DNA"/>
</dbReference>
<evidence type="ECO:0000256" key="1">
    <source>
        <dbReference type="SAM" id="Coils"/>
    </source>
</evidence>
<feature type="coiled-coil region" evidence="1">
    <location>
        <begin position="645"/>
        <end position="688"/>
    </location>
</feature>
<comment type="caution">
    <text evidence="3">The sequence shown here is derived from an EMBL/GenBank/DDBJ whole genome shotgun (WGS) entry which is preliminary data.</text>
</comment>
<dbReference type="AlphaFoldDB" id="A0A433JI07"/>
<dbReference type="Proteomes" id="UP000288012">
    <property type="component" value="Unassembled WGS sequence"/>
</dbReference>
<gene>
    <name evidence="3" type="ORF">EKM59_08610</name>
</gene>